<sequence>MDIRYLKIMMVRAGLSARSSMTSRNGTYTTDTAGNRVADREQYPALPAMWRDNRI</sequence>
<accession>A0A729PZV8</accession>
<comment type="caution">
    <text evidence="1">The sequence shown here is derived from an EMBL/GenBank/DDBJ whole genome shotgun (WGS) entry which is preliminary data.</text>
</comment>
<protein>
    <submittedName>
        <fullName evidence="1">Uncharacterized protein</fullName>
    </submittedName>
</protein>
<organism evidence="1">
    <name type="scientific">Salmonella enterica subsp. salamae serovar 48:d:z6</name>
    <dbReference type="NCBI Taxonomy" id="1151170"/>
    <lineage>
        <taxon>Bacteria</taxon>
        <taxon>Pseudomonadati</taxon>
        <taxon>Pseudomonadota</taxon>
        <taxon>Gammaproteobacteria</taxon>
        <taxon>Enterobacterales</taxon>
        <taxon>Enterobacteriaceae</taxon>
        <taxon>Salmonella</taxon>
    </lineage>
</organism>
<dbReference type="EMBL" id="DAARNL010000087">
    <property type="protein sequence ID" value="HAE3252987.1"/>
    <property type="molecule type" value="Genomic_DNA"/>
</dbReference>
<proteinExistence type="predicted"/>
<reference evidence="1" key="2">
    <citation type="submission" date="2018-07" db="EMBL/GenBank/DDBJ databases">
        <authorList>
            <consortium name="NCBI Pathogen Detection Project"/>
        </authorList>
    </citation>
    <scope>NUCLEOTIDE SEQUENCE</scope>
    <source>
        <strain evidence="1">5202-64</strain>
    </source>
</reference>
<feature type="non-terminal residue" evidence="1">
    <location>
        <position position="55"/>
    </location>
</feature>
<dbReference type="AlphaFoldDB" id="A0A729PZV8"/>
<evidence type="ECO:0000313" key="1">
    <source>
        <dbReference type="EMBL" id="HAE3252987.1"/>
    </source>
</evidence>
<name>A0A729PZV8_SALER</name>
<gene>
    <name evidence="1" type="ORF">GND67_004966</name>
</gene>
<reference evidence="1" key="1">
    <citation type="journal article" date="2018" name="Genome Biol.">
        <title>SKESA: strategic k-mer extension for scrupulous assemblies.</title>
        <authorList>
            <person name="Souvorov A."/>
            <person name="Agarwala R."/>
            <person name="Lipman D.J."/>
        </authorList>
    </citation>
    <scope>NUCLEOTIDE SEQUENCE</scope>
    <source>
        <strain evidence="1">5202-64</strain>
    </source>
</reference>